<feature type="transmembrane region" description="Helical" evidence="1">
    <location>
        <begin position="174"/>
        <end position="196"/>
    </location>
</feature>
<name>A0ABP8K005_9BACT</name>
<evidence type="ECO:0000313" key="3">
    <source>
        <dbReference type="Proteomes" id="UP001500936"/>
    </source>
</evidence>
<evidence type="ECO:0000313" key="2">
    <source>
        <dbReference type="EMBL" id="GAA4398219.1"/>
    </source>
</evidence>
<feature type="transmembrane region" description="Helical" evidence="1">
    <location>
        <begin position="294"/>
        <end position="315"/>
    </location>
</feature>
<keyword evidence="1" id="KW-1133">Transmembrane helix</keyword>
<dbReference type="EMBL" id="BAABHB010000001">
    <property type="protein sequence ID" value="GAA4398219.1"/>
    <property type="molecule type" value="Genomic_DNA"/>
</dbReference>
<protein>
    <recommendedName>
        <fullName evidence="4">DUF3592 domain-containing protein</fullName>
    </recommendedName>
</protein>
<evidence type="ECO:0008006" key="4">
    <source>
        <dbReference type="Google" id="ProtNLM"/>
    </source>
</evidence>
<gene>
    <name evidence="2" type="ORF">GCM10023187_08650</name>
</gene>
<feature type="transmembrane region" description="Helical" evidence="1">
    <location>
        <begin position="12"/>
        <end position="36"/>
    </location>
</feature>
<sequence>MFKRADSILGRILSIFSTLAMLLIVAVATYLMWFYYKDRQQLQRFENEGRVVQVKVDEVEWGREESWLDKLGNSVYIHFRYQGKPYTSRWVFDTNWVAGGDRIPMMYHAGFDDFRQPVYDASAHSNYVRSRLIRWSGIPFYQKDNVALGGLGILVAAFILLTCSLFFQLTGWALWQWIGRFVALGLLIVGCVYFAYDSWQYYQYYQHIKQNGRETSVVVDEVDRTRLGRRGRRRSSAFRSSAYHYRAVVEDGGKKRVIPIEEADYETLKPGDKLAVLYDAGTDDMMPKTYGPDYWQFAIPVFFLVISIGFVYIMLRPDRKRLLTRYRV</sequence>
<accession>A0ABP8K005</accession>
<comment type="caution">
    <text evidence="2">The sequence shown here is derived from an EMBL/GenBank/DDBJ whole genome shotgun (WGS) entry which is preliminary data.</text>
</comment>
<dbReference type="Proteomes" id="UP001500936">
    <property type="component" value="Unassembled WGS sequence"/>
</dbReference>
<evidence type="ECO:0000256" key="1">
    <source>
        <dbReference type="SAM" id="Phobius"/>
    </source>
</evidence>
<keyword evidence="3" id="KW-1185">Reference proteome</keyword>
<keyword evidence="1" id="KW-0812">Transmembrane</keyword>
<organism evidence="2 3">
    <name type="scientific">Nibrella viscosa</name>
    <dbReference type="NCBI Taxonomy" id="1084524"/>
    <lineage>
        <taxon>Bacteria</taxon>
        <taxon>Pseudomonadati</taxon>
        <taxon>Bacteroidota</taxon>
        <taxon>Cytophagia</taxon>
        <taxon>Cytophagales</taxon>
        <taxon>Spirosomataceae</taxon>
        <taxon>Nibrella</taxon>
    </lineage>
</organism>
<keyword evidence="1" id="KW-0472">Membrane</keyword>
<feature type="transmembrane region" description="Helical" evidence="1">
    <location>
        <begin position="146"/>
        <end position="167"/>
    </location>
</feature>
<reference evidence="3" key="1">
    <citation type="journal article" date="2019" name="Int. J. Syst. Evol. Microbiol.">
        <title>The Global Catalogue of Microorganisms (GCM) 10K type strain sequencing project: providing services to taxonomists for standard genome sequencing and annotation.</title>
        <authorList>
            <consortium name="The Broad Institute Genomics Platform"/>
            <consortium name="The Broad Institute Genome Sequencing Center for Infectious Disease"/>
            <person name="Wu L."/>
            <person name="Ma J."/>
        </authorList>
    </citation>
    <scope>NUCLEOTIDE SEQUENCE [LARGE SCALE GENOMIC DNA]</scope>
    <source>
        <strain evidence="3">JCM 17925</strain>
    </source>
</reference>
<proteinExistence type="predicted"/>
<dbReference type="RefSeq" id="WP_345264300.1">
    <property type="nucleotide sequence ID" value="NZ_BAABHB010000001.1"/>
</dbReference>